<dbReference type="AlphaFoldDB" id="A0A167WB20"/>
<dbReference type="EMBL" id="AZGZ01000025">
    <property type="protein sequence ID" value="KZZ88618.1"/>
    <property type="molecule type" value="Genomic_DNA"/>
</dbReference>
<comment type="caution">
    <text evidence="5">The sequence shown here is derived from an EMBL/GenBank/DDBJ whole genome shotgun (WGS) entry which is preliminary data.</text>
</comment>
<evidence type="ECO:0000256" key="1">
    <source>
        <dbReference type="ARBA" id="ARBA00006486"/>
    </source>
</evidence>
<feature type="region of interest" description="Disordered" evidence="3">
    <location>
        <begin position="1"/>
        <end position="29"/>
    </location>
</feature>
<dbReference type="InterPro" id="IPR020558">
    <property type="entry name" value="DiOHA_6PGluconate_deHydtase_CS"/>
</dbReference>
<evidence type="ECO:0000313" key="5">
    <source>
        <dbReference type="EMBL" id="KZZ88618.1"/>
    </source>
</evidence>
<keyword evidence="6" id="KW-1185">Reference proteome</keyword>
<evidence type="ECO:0000256" key="3">
    <source>
        <dbReference type="SAM" id="MobiDB-lite"/>
    </source>
</evidence>
<dbReference type="Pfam" id="PF00920">
    <property type="entry name" value="ILVD_EDD_N"/>
    <property type="match status" value="1"/>
</dbReference>
<dbReference type="InterPro" id="IPR000581">
    <property type="entry name" value="ILV_EDD_N"/>
</dbReference>
<feature type="compositionally biased region" description="Basic and acidic residues" evidence="3">
    <location>
        <begin position="1"/>
        <end position="12"/>
    </location>
</feature>
<dbReference type="PANTHER" id="PTHR21000">
    <property type="entry name" value="DIHYDROXY-ACID DEHYDRATASE DAD"/>
    <property type="match status" value="1"/>
</dbReference>
<dbReference type="InterPro" id="IPR037237">
    <property type="entry name" value="IlvD/EDD_N"/>
</dbReference>
<protein>
    <submittedName>
        <fullName evidence="5">Dihydroxy-acid/6-phosphogluconate dehydratase</fullName>
    </submittedName>
</protein>
<dbReference type="SUPFAM" id="SSF52016">
    <property type="entry name" value="LeuD/IlvD-like"/>
    <property type="match status" value="1"/>
</dbReference>
<dbReference type="GO" id="GO:0009082">
    <property type="term" value="P:branched-chain amino acid biosynthetic process"/>
    <property type="evidence" value="ECO:0007669"/>
    <property type="project" value="TreeGrafter"/>
</dbReference>
<dbReference type="InterPro" id="IPR050165">
    <property type="entry name" value="DHAD_IlvD/Edd"/>
</dbReference>
<feature type="domain" description="Dihydroxy-acid/6-phosphogluconate dehydratase N-terminal" evidence="4">
    <location>
        <begin position="66"/>
        <end position="375"/>
    </location>
</feature>
<keyword evidence="2" id="KW-0456">Lyase</keyword>
<dbReference type="PANTHER" id="PTHR21000:SF13">
    <property type="entry name" value="DIHYDROXY-ACID DEHYDRATASE"/>
    <property type="match status" value="1"/>
</dbReference>
<evidence type="ECO:0000256" key="2">
    <source>
        <dbReference type="ARBA" id="ARBA00023239"/>
    </source>
</evidence>
<dbReference type="SUPFAM" id="SSF143975">
    <property type="entry name" value="IlvD/EDD N-terminal domain-like"/>
    <property type="match status" value="1"/>
</dbReference>
<dbReference type="PROSITE" id="PS00886">
    <property type="entry name" value="ILVD_EDD_1"/>
    <property type="match status" value="1"/>
</dbReference>
<evidence type="ECO:0000313" key="6">
    <source>
        <dbReference type="Proteomes" id="UP000242877"/>
    </source>
</evidence>
<gene>
    <name evidence="5" type="ORF">AAP_04941</name>
</gene>
<comment type="similarity">
    <text evidence="1">Belongs to the IlvD/Edd family.</text>
</comment>
<organism evidence="5 6">
    <name type="scientific">Ascosphaera apis ARSEF 7405</name>
    <dbReference type="NCBI Taxonomy" id="392613"/>
    <lineage>
        <taxon>Eukaryota</taxon>
        <taxon>Fungi</taxon>
        <taxon>Dikarya</taxon>
        <taxon>Ascomycota</taxon>
        <taxon>Pezizomycotina</taxon>
        <taxon>Eurotiomycetes</taxon>
        <taxon>Eurotiomycetidae</taxon>
        <taxon>Onygenales</taxon>
        <taxon>Ascosphaeraceae</taxon>
        <taxon>Ascosphaera</taxon>
    </lineage>
</organism>
<dbReference type="OrthoDB" id="3851628at2759"/>
<dbReference type="Proteomes" id="UP000242877">
    <property type="component" value="Unassembled WGS sequence"/>
</dbReference>
<proteinExistence type="inferred from homology"/>
<name>A0A167WB20_9EURO</name>
<sequence>MATDQSEGKGRYVDFPPLPADAKNEDGSPRLNRYSATITSGHDFPAAQAMLYAAGVPDEQAMKNSPQVGIGSVWWEGNPCNMHLLDLAKTVKKAIIDKGMIGWQYNTIGVSDAISMGMRFSLQTREIIADSIETVTCAQHHDACITIPGCDKNMPGCIMAMARHNRPSLMIYGGTIKSGYSKTLRKPINISTCLEAAGAFAYGTLGKSKDGKEPDSTASPDEIMKDLERHACPGAGACAGMYTANTLSTAIESMGLTLPGSSSTPAESPAKMRECVKAAEAIRTCMEKNIRPRDLLTKESFENALVMTMALGGSTNACLHLIAMANTAEVELNIDDFQRVSNKIPFLANLAPSGKYYMADLYEIGETNTLSMDVSDEEIESRMKEWKAPKPQVTRGVLAKYAKLVGDASHGALTDLF</sequence>
<dbReference type="GO" id="GO:0004160">
    <property type="term" value="F:dihydroxy-acid dehydratase activity"/>
    <property type="evidence" value="ECO:0007669"/>
    <property type="project" value="TreeGrafter"/>
</dbReference>
<dbReference type="VEuPathDB" id="FungiDB:AAP_04941"/>
<reference evidence="5 6" key="1">
    <citation type="journal article" date="2016" name="Genome Biol. Evol.">
        <title>Divergent and convergent evolution of fungal pathogenicity.</title>
        <authorList>
            <person name="Shang Y."/>
            <person name="Xiao G."/>
            <person name="Zheng P."/>
            <person name="Cen K."/>
            <person name="Zhan S."/>
            <person name="Wang C."/>
        </authorList>
    </citation>
    <scope>NUCLEOTIDE SEQUENCE [LARGE SCALE GENOMIC DNA]</scope>
    <source>
        <strain evidence="5 6">ARSEF 7405</strain>
    </source>
</reference>
<dbReference type="GO" id="GO:0005739">
    <property type="term" value="C:mitochondrion"/>
    <property type="evidence" value="ECO:0007669"/>
    <property type="project" value="TreeGrafter"/>
</dbReference>
<evidence type="ECO:0000259" key="4">
    <source>
        <dbReference type="Pfam" id="PF00920"/>
    </source>
</evidence>
<accession>A0A167WB20</accession>